<sequence>MNATVVAVILSLFSAVAYATAAVAQQRLASRGGGTGVRRLLASGAWWGSVVLNGAGALLHVVALAYGPLTVVQPLGALTLVAAVPLGARLAGRRVGAAEWRGTAFTLAGLAAVLVAASGPAPDDVLSVPEAVAVAGVTAALIGALARPGTRPGLRQATASGLASGVGSALTQTVTVAATDGSGSPFGVQVIGVALLVAAFAAGGLLLSQTAYRDGLGAPLAVVTLANPVAAAVIGLSLLGEQIRGGPAGVLLALAGAALASWGVVLLSRAAHEPLPQDPQVTEDDHPVAAVLALEPGLVPRQATFAR</sequence>
<comment type="caution">
    <text evidence="2">The sequence shown here is derived from an EMBL/GenBank/DDBJ whole genome shotgun (WGS) entry which is preliminary data.</text>
</comment>
<dbReference type="PANTHER" id="PTHR40761">
    <property type="entry name" value="CONSERVED INTEGRAL MEMBRANE ALANINE VALINE AND LEUCINE RICH PROTEIN-RELATED"/>
    <property type="match status" value="1"/>
</dbReference>
<dbReference type="EMBL" id="VJZE01000039">
    <property type="protein sequence ID" value="MPY40010.1"/>
    <property type="molecule type" value="Genomic_DNA"/>
</dbReference>
<dbReference type="OrthoDB" id="3575354at2"/>
<feature type="transmembrane region" description="Helical" evidence="1">
    <location>
        <begin position="103"/>
        <end position="121"/>
    </location>
</feature>
<feature type="transmembrane region" description="Helical" evidence="1">
    <location>
        <begin position="6"/>
        <end position="24"/>
    </location>
</feature>
<feature type="transmembrane region" description="Helical" evidence="1">
    <location>
        <begin position="72"/>
        <end position="91"/>
    </location>
</feature>
<dbReference type="Proteomes" id="UP000326979">
    <property type="component" value="Unassembled WGS sequence"/>
</dbReference>
<feature type="transmembrane region" description="Helical" evidence="1">
    <location>
        <begin position="220"/>
        <end position="240"/>
    </location>
</feature>
<feature type="transmembrane region" description="Helical" evidence="1">
    <location>
        <begin position="45"/>
        <end position="66"/>
    </location>
</feature>
<name>A0A5N8VXM2_9ACTN</name>
<proteinExistence type="predicted"/>
<dbReference type="NCBIfam" id="NF038012">
    <property type="entry name" value="DMT_1"/>
    <property type="match status" value="1"/>
</dbReference>
<evidence type="ECO:0000256" key="1">
    <source>
        <dbReference type="SAM" id="Phobius"/>
    </source>
</evidence>
<keyword evidence="1" id="KW-0472">Membrane</keyword>
<evidence type="ECO:0000313" key="3">
    <source>
        <dbReference type="Proteomes" id="UP000326979"/>
    </source>
</evidence>
<evidence type="ECO:0000313" key="2">
    <source>
        <dbReference type="EMBL" id="MPY40010.1"/>
    </source>
</evidence>
<keyword evidence="3" id="KW-1185">Reference proteome</keyword>
<keyword evidence="1" id="KW-1133">Transmembrane helix</keyword>
<feature type="transmembrane region" description="Helical" evidence="1">
    <location>
        <begin position="127"/>
        <end position="146"/>
    </location>
</feature>
<accession>A0A5N8VXM2</accession>
<protein>
    <recommendedName>
        <fullName evidence="4">DMT family transporter</fullName>
    </recommendedName>
</protein>
<dbReference type="PANTHER" id="PTHR40761:SF1">
    <property type="entry name" value="CONSERVED INTEGRAL MEMBRANE ALANINE VALINE AND LEUCINE RICH PROTEIN-RELATED"/>
    <property type="match status" value="1"/>
</dbReference>
<dbReference type="AlphaFoldDB" id="A0A5N8VXM2"/>
<keyword evidence="1" id="KW-0812">Transmembrane</keyword>
<evidence type="ECO:0008006" key="4">
    <source>
        <dbReference type="Google" id="ProtNLM"/>
    </source>
</evidence>
<reference evidence="2 3" key="1">
    <citation type="submission" date="2019-07" db="EMBL/GenBank/DDBJ databases">
        <title>New species of Amycolatopsis and Streptomyces.</title>
        <authorList>
            <person name="Duangmal K."/>
            <person name="Teo W.F.A."/>
            <person name="Lipun K."/>
        </authorList>
    </citation>
    <scope>NUCLEOTIDE SEQUENCE [LARGE SCALE GENOMIC DNA]</scope>
    <source>
        <strain evidence="2 3">TISTR 2346</strain>
    </source>
</reference>
<gene>
    <name evidence="2" type="ORF">FNH04_08835</name>
</gene>
<feature type="transmembrane region" description="Helical" evidence="1">
    <location>
        <begin position="246"/>
        <end position="267"/>
    </location>
</feature>
<organism evidence="2 3">
    <name type="scientific">Streptomyces phyllanthi</name>
    <dbReference type="NCBI Taxonomy" id="1803180"/>
    <lineage>
        <taxon>Bacteria</taxon>
        <taxon>Bacillati</taxon>
        <taxon>Actinomycetota</taxon>
        <taxon>Actinomycetes</taxon>
        <taxon>Kitasatosporales</taxon>
        <taxon>Streptomycetaceae</taxon>
        <taxon>Streptomyces</taxon>
    </lineage>
</organism>
<dbReference type="RefSeq" id="WP_152782045.1">
    <property type="nucleotide sequence ID" value="NZ_JBHUMN010000004.1"/>
</dbReference>
<feature type="transmembrane region" description="Helical" evidence="1">
    <location>
        <begin position="158"/>
        <end position="178"/>
    </location>
</feature>
<feature type="transmembrane region" description="Helical" evidence="1">
    <location>
        <begin position="190"/>
        <end position="208"/>
    </location>
</feature>